<dbReference type="PANTHER" id="PTHR33074">
    <property type="entry name" value="EXPRESSED PROTEIN-RELATED"/>
    <property type="match status" value="1"/>
</dbReference>
<protein>
    <recommendedName>
        <fullName evidence="1">DUF1618 domain-containing protein</fullName>
    </recommendedName>
</protein>
<evidence type="ECO:0000259" key="1">
    <source>
        <dbReference type="Pfam" id="PF07762"/>
    </source>
</evidence>
<evidence type="ECO:0000313" key="3">
    <source>
        <dbReference type="Proteomes" id="UP000275267"/>
    </source>
</evidence>
<evidence type="ECO:0000313" key="2">
    <source>
        <dbReference type="EMBL" id="RLM85193.1"/>
    </source>
</evidence>
<dbReference type="Pfam" id="PF07762">
    <property type="entry name" value="DUF1618"/>
    <property type="match status" value="1"/>
</dbReference>
<proteinExistence type="predicted"/>
<feature type="domain" description="DUF1618" evidence="1">
    <location>
        <begin position="145"/>
        <end position="259"/>
    </location>
</feature>
<dbReference type="PANTHER" id="PTHR33074:SF128">
    <property type="entry name" value="EXPRESSED PROTEIN"/>
    <property type="match status" value="1"/>
</dbReference>
<dbReference type="InterPro" id="IPR011676">
    <property type="entry name" value="DUF1618"/>
</dbReference>
<dbReference type="EMBL" id="PQIB02000011">
    <property type="protein sequence ID" value="RLM85193.1"/>
    <property type="molecule type" value="Genomic_DNA"/>
</dbReference>
<organism evidence="2 3">
    <name type="scientific">Panicum miliaceum</name>
    <name type="common">Proso millet</name>
    <name type="synonym">Broomcorn millet</name>
    <dbReference type="NCBI Taxonomy" id="4540"/>
    <lineage>
        <taxon>Eukaryota</taxon>
        <taxon>Viridiplantae</taxon>
        <taxon>Streptophyta</taxon>
        <taxon>Embryophyta</taxon>
        <taxon>Tracheophyta</taxon>
        <taxon>Spermatophyta</taxon>
        <taxon>Magnoliopsida</taxon>
        <taxon>Liliopsida</taxon>
        <taxon>Poales</taxon>
        <taxon>Poaceae</taxon>
        <taxon>PACMAD clade</taxon>
        <taxon>Panicoideae</taxon>
        <taxon>Panicodae</taxon>
        <taxon>Paniceae</taxon>
        <taxon>Panicinae</taxon>
        <taxon>Panicum</taxon>
        <taxon>Panicum sect. Panicum</taxon>
    </lineage>
</organism>
<dbReference type="Proteomes" id="UP000275267">
    <property type="component" value="Unassembled WGS sequence"/>
</dbReference>
<accession>A0A3L6QN65</accession>
<reference evidence="3" key="1">
    <citation type="journal article" date="2019" name="Nat. Commun.">
        <title>The genome of broomcorn millet.</title>
        <authorList>
            <person name="Zou C."/>
            <person name="Miki D."/>
            <person name="Li D."/>
            <person name="Tang Q."/>
            <person name="Xiao L."/>
            <person name="Rajput S."/>
            <person name="Deng P."/>
            <person name="Jia W."/>
            <person name="Huang R."/>
            <person name="Zhang M."/>
            <person name="Sun Y."/>
            <person name="Hu J."/>
            <person name="Fu X."/>
            <person name="Schnable P.S."/>
            <person name="Li F."/>
            <person name="Zhang H."/>
            <person name="Feng B."/>
            <person name="Zhu X."/>
            <person name="Liu R."/>
            <person name="Schnable J.C."/>
            <person name="Zhu J.-K."/>
            <person name="Zhang H."/>
        </authorList>
    </citation>
    <scope>NUCLEOTIDE SEQUENCE [LARGE SCALE GENOMIC DNA]</scope>
</reference>
<name>A0A3L6QN65_PANMI</name>
<gene>
    <name evidence="2" type="ORF">C2845_PM04G09270</name>
</gene>
<keyword evidence="3" id="KW-1185">Reference proteome</keyword>
<comment type="caution">
    <text evidence="2">The sequence shown here is derived from an EMBL/GenBank/DDBJ whole genome shotgun (WGS) entry which is preliminary data.</text>
</comment>
<sequence>MGRRSSARRLHWFLTNLFVYIDGSKPSLKLLPPCPKPHEEGVENQVPTQQLYDPLANVIKFWDAEALCVLRNEENEYVVGYLCLSREVTIGSGAEEIEAQLYLYYSYDSDWEMHALPIFCQAKDMGALFSWSTTTALAFGTYLCWIDYQHGILFYDMSQECLRVTYRPLPIPDHLAPNDEGLPVMKFVDVKPSRGYVNRLRLDGFEINFWTLVVEPGSMDWKHEFVLRDNELCISKFVPNPQGPLMLPAVSTSDPYVAYFLVCELDYNVQKAWLVSVNLITRSVKFLPYRNGDDGLTDDADMPRRNCQNFAPFLPSEITKFFQQIARDLAAIMEGPDDLPLCLQGDIPVDNIYTSVKKEDLAHPWESSYIFA</sequence>
<dbReference type="AlphaFoldDB" id="A0A3L6QN65"/>